<dbReference type="GO" id="GO:0016787">
    <property type="term" value="F:hydrolase activity"/>
    <property type="evidence" value="ECO:0007669"/>
    <property type="project" value="UniProtKB-KW"/>
</dbReference>
<dbReference type="GO" id="GO:0005524">
    <property type="term" value="F:ATP binding"/>
    <property type="evidence" value="ECO:0007669"/>
    <property type="project" value="UniProtKB-KW"/>
</dbReference>
<reference evidence="6" key="2">
    <citation type="journal article" date="2014" name="ISME J.">
        <title>Microbial stratification in low pH oxic and suboxic macroscopic growths along an acid mine drainage.</title>
        <authorList>
            <person name="Mendez-Garcia C."/>
            <person name="Mesa V."/>
            <person name="Sprenger R.R."/>
            <person name="Richter M."/>
            <person name="Diez M.S."/>
            <person name="Solano J."/>
            <person name="Bargiela R."/>
            <person name="Golyshina O.V."/>
            <person name="Manteca A."/>
            <person name="Ramos J.L."/>
            <person name="Gallego J.R."/>
            <person name="Llorente I."/>
            <person name="Martins Dos Santos V.A."/>
            <person name="Jensen O.N."/>
            <person name="Pelaez A.I."/>
            <person name="Sanchez J."/>
            <person name="Ferrer M."/>
        </authorList>
    </citation>
    <scope>NUCLEOTIDE SEQUENCE</scope>
</reference>
<keyword evidence="1" id="KW-0547">Nucleotide-binding</keyword>
<dbReference type="InterPro" id="IPR027417">
    <property type="entry name" value="P-loop_NTPase"/>
</dbReference>
<comment type="caution">
    <text evidence="6">The sequence shown here is derived from an EMBL/GenBank/DDBJ whole genome shotgun (WGS) entry which is preliminary data.</text>
</comment>
<keyword evidence="2" id="KW-0378">Hydrolase</keyword>
<dbReference type="Gene3D" id="3.40.50.300">
    <property type="entry name" value="P-loop containing nucleotide triphosphate hydrolases"/>
    <property type="match status" value="1"/>
</dbReference>
<dbReference type="InterPro" id="IPR050534">
    <property type="entry name" value="Coronavir_polyprotein_1ab"/>
</dbReference>
<sequence>MPVDALLIDEAFQANSSQYYQVASLAPTHLLVGDGGQLNPFSPIANPDRWRGGPEDPLQTAVGVLLRNHPSTPVHKYPISRRLDGRAVTVAETFYPDLAFKAAVLRDRRKLRLQPSTVKKPRARFLDHALDHAAAEGWAHIELPHAPVLTADPELIDVIVTLIKQLLGRNPQVQCELSQRWTAIARTRVAVGVSHNEQKDLLRARLDAAGLMEIVVDTANKLQGREFDVMIAWHPLAGLPDPDPFHLDPGRLCVLLTRHRHACIVVGRAGDRALLDAIPPTTPAYLGWDPDPVLDGWDVHRSVLEALAPHCMRA</sequence>
<dbReference type="PANTHER" id="PTHR43788:SF8">
    <property type="entry name" value="DNA-BINDING PROTEIN SMUBP-2"/>
    <property type="match status" value="1"/>
</dbReference>
<evidence type="ECO:0000259" key="5">
    <source>
        <dbReference type="Pfam" id="PF13087"/>
    </source>
</evidence>
<organism evidence="6">
    <name type="scientific">mine drainage metagenome</name>
    <dbReference type="NCBI Taxonomy" id="410659"/>
    <lineage>
        <taxon>unclassified sequences</taxon>
        <taxon>metagenomes</taxon>
        <taxon>ecological metagenomes</taxon>
    </lineage>
</organism>
<keyword evidence="3" id="KW-0347">Helicase</keyword>
<evidence type="ECO:0000256" key="1">
    <source>
        <dbReference type="ARBA" id="ARBA00022741"/>
    </source>
</evidence>
<evidence type="ECO:0000313" key="6">
    <source>
        <dbReference type="EMBL" id="EQD59318.1"/>
    </source>
</evidence>
<name>T1ARZ6_9ZZZZ</name>
<evidence type="ECO:0000256" key="2">
    <source>
        <dbReference type="ARBA" id="ARBA00022801"/>
    </source>
</evidence>
<accession>T1ARZ6</accession>
<reference evidence="6" key="1">
    <citation type="submission" date="2013-08" db="EMBL/GenBank/DDBJ databases">
        <authorList>
            <person name="Mendez C."/>
            <person name="Richter M."/>
            <person name="Ferrer M."/>
            <person name="Sanchez J."/>
        </authorList>
    </citation>
    <scope>NUCLEOTIDE SEQUENCE</scope>
</reference>
<proteinExistence type="predicted"/>
<feature type="domain" description="DNA2/NAM7 helicase-like C-terminal" evidence="5">
    <location>
        <begin position="156"/>
        <end position="268"/>
    </location>
</feature>
<protein>
    <recommendedName>
        <fullName evidence="5">DNA2/NAM7 helicase-like C-terminal domain-containing protein</fullName>
    </recommendedName>
</protein>
<keyword evidence="4" id="KW-0067">ATP-binding</keyword>
<dbReference type="InterPro" id="IPR041679">
    <property type="entry name" value="DNA2/NAM7-like_C"/>
</dbReference>
<dbReference type="AlphaFoldDB" id="T1ARZ6"/>
<dbReference type="Pfam" id="PF13087">
    <property type="entry name" value="AAA_12"/>
    <property type="match status" value="1"/>
</dbReference>
<gene>
    <name evidence="6" type="ORF">B1B_08255</name>
</gene>
<dbReference type="SUPFAM" id="SSF52540">
    <property type="entry name" value="P-loop containing nucleoside triphosphate hydrolases"/>
    <property type="match status" value="1"/>
</dbReference>
<evidence type="ECO:0000256" key="3">
    <source>
        <dbReference type="ARBA" id="ARBA00022806"/>
    </source>
</evidence>
<dbReference type="EMBL" id="AUZY01005371">
    <property type="protein sequence ID" value="EQD59318.1"/>
    <property type="molecule type" value="Genomic_DNA"/>
</dbReference>
<evidence type="ECO:0000256" key="4">
    <source>
        <dbReference type="ARBA" id="ARBA00022840"/>
    </source>
</evidence>
<dbReference type="PANTHER" id="PTHR43788">
    <property type="entry name" value="DNA2/NAM7 HELICASE FAMILY MEMBER"/>
    <property type="match status" value="1"/>
</dbReference>
<dbReference type="GO" id="GO:0043139">
    <property type="term" value="F:5'-3' DNA helicase activity"/>
    <property type="evidence" value="ECO:0007669"/>
    <property type="project" value="TreeGrafter"/>
</dbReference>